<protein>
    <recommendedName>
        <fullName evidence="2">Myb-like domain-containing protein</fullName>
    </recommendedName>
</protein>
<dbReference type="InParanoid" id="A0A4S2MTP7"/>
<evidence type="ECO:0000256" key="1">
    <source>
        <dbReference type="SAM" id="MobiDB-lite"/>
    </source>
</evidence>
<organism evidence="3 4">
    <name type="scientific">Ascodesmis nigricans</name>
    <dbReference type="NCBI Taxonomy" id="341454"/>
    <lineage>
        <taxon>Eukaryota</taxon>
        <taxon>Fungi</taxon>
        <taxon>Dikarya</taxon>
        <taxon>Ascomycota</taxon>
        <taxon>Pezizomycotina</taxon>
        <taxon>Pezizomycetes</taxon>
        <taxon>Pezizales</taxon>
        <taxon>Ascodesmidaceae</taxon>
        <taxon>Ascodesmis</taxon>
    </lineage>
</organism>
<feature type="compositionally biased region" description="Polar residues" evidence="1">
    <location>
        <begin position="234"/>
        <end position="255"/>
    </location>
</feature>
<keyword evidence="4" id="KW-1185">Reference proteome</keyword>
<dbReference type="InterPro" id="IPR001005">
    <property type="entry name" value="SANT/Myb"/>
</dbReference>
<reference evidence="3 4" key="1">
    <citation type="submission" date="2019-04" db="EMBL/GenBank/DDBJ databases">
        <title>Comparative genomics and transcriptomics to analyze fruiting body development in filamentous ascomycetes.</title>
        <authorList>
            <consortium name="DOE Joint Genome Institute"/>
            <person name="Lutkenhaus R."/>
            <person name="Traeger S."/>
            <person name="Breuer J."/>
            <person name="Kuo A."/>
            <person name="Lipzen A."/>
            <person name="Pangilinan J."/>
            <person name="Dilworth D."/>
            <person name="Sandor L."/>
            <person name="Poggeler S."/>
            <person name="Barry K."/>
            <person name="Grigoriev I.V."/>
            <person name="Nowrousian M."/>
        </authorList>
    </citation>
    <scope>NUCLEOTIDE SEQUENCE [LARGE SCALE GENOMIC DNA]</scope>
    <source>
        <strain evidence="3 4">CBS 389.68</strain>
    </source>
</reference>
<evidence type="ECO:0000313" key="4">
    <source>
        <dbReference type="Proteomes" id="UP000298138"/>
    </source>
</evidence>
<feature type="region of interest" description="Disordered" evidence="1">
    <location>
        <begin position="1"/>
        <end position="44"/>
    </location>
</feature>
<dbReference type="STRING" id="341454.A0A4S2MTP7"/>
<feature type="region of interest" description="Disordered" evidence="1">
    <location>
        <begin position="216"/>
        <end position="258"/>
    </location>
</feature>
<dbReference type="EMBL" id="ML220128">
    <property type="protein sequence ID" value="TGZ79909.1"/>
    <property type="molecule type" value="Genomic_DNA"/>
</dbReference>
<dbReference type="AlphaFoldDB" id="A0A4S2MTP7"/>
<dbReference type="Proteomes" id="UP000298138">
    <property type="component" value="Unassembled WGS sequence"/>
</dbReference>
<feature type="region of interest" description="Disordered" evidence="1">
    <location>
        <begin position="271"/>
        <end position="302"/>
    </location>
</feature>
<sequence>MSPQGSGYDLAGSDQFWYHPGATGRQQDYETRSSSTTTTGQASSNYAMYGSSRATTSDVGFSQHHDTAIYAGHAQYGDGRQQLRTPHQLDRKLHLETHGSAAGPWSPTEITDKGTIAAQQCMNTLFPELLGMYSPANEANEAIFGRGLSPSDYYDGSQRSNRHQSSRSRGSPVAERDFYHRQRYSENIHSGPIHSPALEGLPFSSSAPSYHKAFDQYSDASDSDSDSAYPHMMVSTSPHGSVDTFGTGTPMTSKYPSPELMDSAAYRHQHQYSYDGNSPPRRHYHSSSNAGLLRPRSDTEMPPAETLKHISLSPDAYDRNDAWLVHYRMQSIPYKNIKAILNLDEAESTLRGRYRTLIKPKNQRLRRPPWTEKDKELLLGIVDPDSPNIKWKQVSEYIHQNGGSYQFGSSTCKKQYNQLVTEGRAKPLSESANATKRSSKPEHDGYHQTSQHHHHYYPTS</sequence>
<feature type="compositionally biased region" description="Low complexity" evidence="1">
    <location>
        <begin position="32"/>
        <end position="44"/>
    </location>
</feature>
<dbReference type="PROSITE" id="PS50090">
    <property type="entry name" value="MYB_LIKE"/>
    <property type="match status" value="1"/>
</dbReference>
<name>A0A4S2MTP7_9PEZI</name>
<gene>
    <name evidence="3" type="ORF">EX30DRAFT_349871</name>
</gene>
<feature type="compositionally biased region" description="Basic residues" evidence="1">
    <location>
        <begin position="450"/>
        <end position="460"/>
    </location>
</feature>
<accession>A0A4S2MTP7</accession>
<proteinExistence type="predicted"/>
<feature type="region of interest" description="Disordered" evidence="1">
    <location>
        <begin position="422"/>
        <end position="460"/>
    </location>
</feature>
<evidence type="ECO:0000313" key="3">
    <source>
        <dbReference type="EMBL" id="TGZ79909.1"/>
    </source>
</evidence>
<feature type="region of interest" description="Disordered" evidence="1">
    <location>
        <begin position="154"/>
        <end position="175"/>
    </location>
</feature>
<dbReference type="OrthoDB" id="3439209at2759"/>
<evidence type="ECO:0000259" key="2">
    <source>
        <dbReference type="PROSITE" id="PS50090"/>
    </source>
</evidence>
<feature type="domain" description="Myb-like" evidence="2">
    <location>
        <begin position="362"/>
        <end position="420"/>
    </location>
</feature>